<comment type="similarity">
    <text evidence="4 19">In the C-terminal section; belongs to the NnrD/CARKD family.</text>
</comment>
<dbReference type="PROSITE" id="PS51383">
    <property type="entry name" value="YJEF_C_3"/>
    <property type="match status" value="1"/>
</dbReference>
<comment type="caution">
    <text evidence="18">Lacks conserved residue(s) required for the propagation of feature annotation.</text>
</comment>
<evidence type="ECO:0000256" key="9">
    <source>
        <dbReference type="ARBA" id="ARBA00022958"/>
    </source>
</evidence>
<dbReference type="PANTHER" id="PTHR12592">
    <property type="entry name" value="ATP-DEPENDENT (S)-NAD(P)H-HYDRATE DEHYDRATASE FAMILY MEMBER"/>
    <property type="match status" value="1"/>
</dbReference>
<reference evidence="22 23" key="1">
    <citation type="submission" date="2015-05" db="EMBL/GenBank/DDBJ databases">
        <title>Photobacterium galathea sp. nov.</title>
        <authorList>
            <person name="Machado H."/>
            <person name="Gram L."/>
        </authorList>
    </citation>
    <scope>NUCLEOTIDE SEQUENCE [LARGE SCALE GENOMIC DNA]</scope>
    <source>
        <strain evidence="22 23">DSM 25995</strain>
    </source>
</reference>
<keyword evidence="5 18" id="KW-0479">Metal-binding</keyword>
<evidence type="ECO:0000256" key="2">
    <source>
        <dbReference type="ARBA" id="ARBA00000909"/>
    </source>
</evidence>
<keyword evidence="23" id="KW-1185">Reference proteome</keyword>
<keyword evidence="9 18" id="KW-0630">Potassium</keyword>
<dbReference type="Pfam" id="PF01256">
    <property type="entry name" value="Carb_kinase"/>
    <property type="match status" value="1"/>
</dbReference>
<evidence type="ECO:0000256" key="4">
    <source>
        <dbReference type="ARBA" id="ARBA00009524"/>
    </source>
</evidence>
<evidence type="ECO:0000259" key="21">
    <source>
        <dbReference type="PROSITE" id="PS51385"/>
    </source>
</evidence>
<comment type="cofactor">
    <cofactor evidence="17">
        <name>Mg(2+)</name>
        <dbReference type="ChEBI" id="CHEBI:18420"/>
    </cofactor>
</comment>
<keyword evidence="6 17" id="KW-0547">Nucleotide-binding</keyword>
<keyword evidence="10 17" id="KW-0520">NAD</keyword>
<dbReference type="PANTHER" id="PTHR12592:SF0">
    <property type="entry name" value="ATP-DEPENDENT (S)-NAD(P)H-HYDRATE DEHYDRATASE"/>
    <property type="match status" value="1"/>
</dbReference>
<dbReference type="InterPro" id="IPR030677">
    <property type="entry name" value="Nnr"/>
</dbReference>
<organism evidence="22 23">
    <name type="scientific">Photobacterium aphoticum</name>
    <dbReference type="NCBI Taxonomy" id="754436"/>
    <lineage>
        <taxon>Bacteria</taxon>
        <taxon>Pseudomonadati</taxon>
        <taxon>Pseudomonadota</taxon>
        <taxon>Gammaproteobacteria</taxon>
        <taxon>Vibrionales</taxon>
        <taxon>Vibrionaceae</taxon>
        <taxon>Photobacterium</taxon>
    </lineage>
</organism>
<keyword evidence="8 17" id="KW-0521">NADP</keyword>
<comment type="subunit">
    <text evidence="17">Homotetramer.</text>
</comment>
<dbReference type="Pfam" id="PF03853">
    <property type="entry name" value="YjeF_N"/>
    <property type="match status" value="1"/>
</dbReference>
<keyword evidence="11 18" id="KW-0413">Isomerase</keyword>
<comment type="function">
    <text evidence="14 19">Bifunctional enzyme that catalyzes the epimerization of the S- and R-forms of NAD(P)HX and the dehydration of the S-form of NAD(P)HX at the expense of ADP, which is converted to AMP. This allows the repair of both epimers of NAD(P)HX, a damaged form of NAD(P)H that is a result of enzymatic or heat-dependent hydration.</text>
</comment>
<proteinExistence type="inferred from homology"/>
<feature type="binding site" evidence="17">
    <location>
        <position position="356"/>
    </location>
    <ligand>
        <name>(6S)-NADPHX</name>
        <dbReference type="ChEBI" id="CHEBI:64076"/>
    </ligand>
</feature>
<feature type="binding site" evidence="17">
    <location>
        <position position="467"/>
    </location>
    <ligand>
        <name>AMP</name>
        <dbReference type="ChEBI" id="CHEBI:456215"/>
    </ligand>
</feature>
<feature type="binding site" evidence="18">
    <location>
        <position position="194"/>
    </location>
    <ligand>
        <name>K(+)</name>
        <dbReference type="ChEBI" id="CHEBI:29103"/>
    </ligand>
</feature>
<dbReference type="NCBIfam" id="TIGR00197">
    <property type="entry name" value="yjeF_nterm"/>
    <property type="match status" value="1"/>
</dbReference>
<feature type="binding site" evidence="18">
    <location>
        <position position="191"/>
    </location>
    <ligand>
        <name>(6S)-NADPHX</name>
        <dbReference type="ChEBI" id="CHEBI:64076"/>
    </ligand>
</feature>
<dbReference type="EMBL" id="LDOV01000028">
    <property type="protein sequence ID" value="KLU99758.1"/>
    <property type="molecule type" value="Genomic_DNA"/>
</dbReference>
<keyword evidence="12 17" id="KW-0456">Lyase</keyword>
<dbReference type="GO" id="GO:0052856">
    <property type="term" value="F:NAD(P)HX epimerase activity"/>
    <property type="evidence" value="ECO:0007669"/>
    <property type="project" value="UniProtKB-UniRule"/>
</dbReference>
<evidence type="ECO:0000256" key="14">
    <source>
        <dbReference type="ARBA" id="ARBA00025153"/>
    </source>
</evidence>
<feature type="binding site" evidence="18">
    <location>
        <begin position="162"/>
        <end position="168"/>
    </location>
    <ligand>
        <name>(6S)-NADPHX</name>
        <dbReference type="ChEBI" id="CHEBI:64076"/>
    </ligand>
</feature>
<dbReference type="PROSITE" id="PS01050">
    <property type="entry name" value="YJEF_C_2"/>
    <property type="match status" value="1"/>
</dbReference>
<dbReference type="GO" id="GO:0046496">
    <property type="term" value="P:nicotinamide nucleotide metabolic process"/>
    <property type="evidence" value="ECO:0007669"/>
    <property type="project" value="UniProtKB-UniRule"/>
</dbReference>
<dbReference type="HAMAP" id="MF_01965">
    <property type="entry name" value="NADHX_dehydratase"/>
    <property type="match status" value="1"/>
</dbReference>
<dbReference type="InterPro" id="IPR029056">
    <property type="entry name" value="Ribokinase-like"/>
</dbReference>
<accession>A0A0J1GJX1</accession>
<dbReference type="Gene3D" id="3.40.1190.20">
    <property type="match status" value="1"/>
</dbReference>
<evidence type="ECO:0000256" key="3">
    <source>
        <dbReference type="ARBA" id="ARBA00006001"/>
    </source>
</evidence>
<feature type="binding site" evidence="17">
    <location>
        <position position="468"/>
    </location>
    <ligand>
        <name>(6S)-NADPHX</name>
        <dbReference type="ChEBI" id="CHEBI:64076"/>
    </ligand>
</feature>
<dbReference type="InterPro" id="IPR036652">
    <property type="entry name" value="YjeF_N_dom_sf"/>
</dbReference>
<sequence>MDTIHDVFSAAQVREGERAVAKLLNIEMYALMERAGAAVFDCLQQVCPLASPSSSPLSSLPQASSIHTSTNPSSLPCVSSAQPPSLLVCCGGGNNGGDGYVVARLAQQAGYQVTVWQGSDPARLQGDAARAYHAWCAIGGETCLPEKAVPDGVGVIVDALLGTGLSGTVRETMAAMIAAINCASVPIIAVDLPSGLCADTGRVWGTAVQATHTVTFIGVKRGLVTGRAARHVGALHFAGLGVEKAFAQHCLSTEHLITTSRMDRLLPARDRCAHKGDHGRILLVGGDRGFGGAIRLAAEAAARSGAGLTAALTQSDNALAMLVAIPEIMAQGWQQDGAEAARQRLDWADVLVLGPGLGQSGWSQALYQTLSHTDKPLVLDADGLNLLARAPDYKNNRIITPHPGEAARLLQCSVAEVENDRFSAARALQHRYGGVVVLKGAGTLVDDGHHCWVCTAGNPGMATGGMGDVLSGIIGALLGQGLGLSDAAQCGVWIHSTAADHCAQDGERGMLASDLFPYIRQRVNRR</sequence>
<evidence type="ECO:0000256" key="7">
    <source>
        <dbReference type="ARBA" id="ARBA00022840"/>
    </source>
</evidence>
<evidence type="ECO:0000256" key="19">
    <source>
        <dbReference type="PIRNR" id="PIRNR017184"/>
    </source>
</evidence>
<dbReference type="HAMAP" id="MF_01966">
    <property type="entry name" value="NADHX_epimerase"/>
    <property type="match status" value="1"/>
</dbReference>
<feature type="domain" description="YjeF N-terminal" evidence="21">
    <location>
        <begin position="13"/>
        <end position="248"/>
    </location>
</feature>
<feature type="binding site" evidence="18">
    <location>
        <position position="95"/>
    </location>
    <ligand>
        <name>K(+)</name>
        <dbReference type="ChEBI" id="CHEBI:29103"/>
    </ligand>
</feature>
<dbReference type="InterPro" id="IPR004443">
    <property type="entry name" value="YjeF_N_dom"/>
</dbReference>
<feature type="binding site" evidence="17">
    <location>
        <position position="293"/>
    </location>
    <ligand>
        <name>(6S)-NADPHX</name>
        <dbReference type="ChEBI" id="CHEBI:64076"/>
    </ligand>
</feature>
<evidence type="ECO:0000256" key="10">
    <source>
        <dbReference type="ARBA" id="ARBA00023027"/>
    </source>
</evidence>
<dbReference type="GO" id="GO:0052855">
    <property type="term" value="F:ADP-dependent NAD(P)H-hydrate dehydratase activity"/>
    <property type="evidence" value="ECO:0007669"/>
    <property type="project" value="UniProtKB-UniRule"/>
</dbReference>
<gene>
    <name evidence="18" type="primary">nnrE</name>
    <name evidence="17" type="synonym">nnrD</name>
    <name evidence="22" type="ORF">ABT58_15845</name>
</gene>
<evidence type="ECO:0000313" key="23">
    <source>
        <dbReference type="Proteomes" id="UP000036426"/>
    </source>
</evidence>
<comment type="catalytic activity">
    <reaction evidence="1 18 19">
        <text>(6R)-NADHX = (6S)-NADHX</text>
        <dbReference type="Rhea" id="RHEA:32215"/>
        <dbReference type="ChEBI" id="CHEBI:64074"/>
        <dbReference type="ChEBI" id="CHEBI:64075"/>
        <dbReference type="EC" id="5.1.99.6"/>
    </reaction>
</comment>
<dbReference type="NCBIfam" id="TIGR00196">
    <property type="entry name" value="yjeF_cterm"/>
    <property type="match status" value="1"/>
</dbReference>
<dbReference type="GO" id="GO:0005524">
    <property type="term" value="F:ATP binding"/>
    <property type="evidence" value="ECO:0007669"/>
    <property type="project" value="UniProtKB-UniRule"/>
</dbReference>
<dbReference type="SUPFAM" id="SSF64153">
    <property type="entry name" value="YjeF N-terminal domain-like"/>
    <property type="match status" value="1"/>
</dbReference>
<dbReference type="EC" id="5.1.99.6" evidence="19"/>
<keyword evidence="7 17" id="KW-0067">ATP-binding</keyword>
<dbReference type="GO" id="GO:0046872">
    <property type="term" value="F:metal ion binding"/>
    <property type="evidence" value="ECO:0007669"/>
    <property type="project" value="UniProtKB-UniRule"/>
</dbReference>
<name>A0A0J1GJX1_9GAMM</name>
<evidence type="ECO:0000256" key="12">
    <source>
        <dbReference type="ARBA" id="ARBA00023239"/>
    </source>
</evidence>
<evidence type="ECO:0000259" key="20">
    <source>
        <dbReference type="PROSITE" id="PS51383"/>
    </source>
</evidence>
<dbReference type="GO" id="GO:0110051">
    <property type="term" value="P:metabolite repair"/>
    <property type="evidence" value="ECO:0007669"/>
    <property type="project" value="TreeGrafter"/>
</dbReference>
<protein>
    <recommendedName>
        <fullName evidence="19">Bifunctional NAD(P)H-hydrate repair enzyme</fullName>
    </recommendedName>
    <alternativeName>
        <fullName evidence="19">Nicotinamide nucleotide repair protein</fullName>
    </alternativeName>
    <domain>
        <recommendedName>
            <fullName evidence="19">ADP-dependent (S)-NAD(P)H-hydrate dehydratase</fullName>
            <ecNumber evidence="19">4.2.1.136</ecNumber>
        </recommendedName>
        <alternativeName>
            <fullName evidence="19">ADP-dependent NAD(P)HX dehydratase</fullName>
        </alternativeName>
    </domain>
    <domain>
        <recommendedName>
            <fullName evidence="19">NAD(P)H-hydrate epimerase</fullName>
            <ecNumber evidence="19">5.1.99.6</ecNumber>
        </recommendedName>
    </domain>
</protein>
<feature type="binding site" evidence="17">
    <location>
        <position position="402"/>
    </location>
    <ligand>
        <name>(6S)-NADPHX</name>
        <dbReference type="ChEBI" id="CHEBI:64076"/>
    </ligand>
</feature>
<comment type="function">
    <text evidence="18">Catalyzes the epimerization of the S- and R-forms of NAD(P)HX, a damaged form of NAD(P)H that is a result of enzymatic or heat-dependent hydration. This is a prerequisite for the S-specific NAD(P)H-hydrate dehydratase to allow the repair of both epimers of NAD(P)HX.</text>
</comment>
<dbReference type="InterPro" id="IPR017953">
    <property type="entry name" value="Carbohydrate_kinase_pred_CS"/>
</dbReference>
<evidence type="ECO:0000256" key="18">
    <source>
        <dbReference type="HAMAP-Rule" id="MF_01966"/>
    </source>
</evidence>
<dbReference type="Gene3D" id="3.40.50.10260">
    <property type="entry name" value="YjeF N-terminal domain"/>
    <property type="match status" value="1"/>
</dbReference>
<dbReference type="PIRSF" id="PIRSF017184">
    <property type="entry name" value="Nnr"/>
    <property type="match status" value="1"/>
</dbReference>
<evidence type="ECO:0000256" key="5">
    <source>
        <dbReference type="ARBA" id="ARBA00022723"/>
    </source>
</evidence>
<dbReference type="EC" id="4.2.1.136" evidence="19"/>
<evidence type="ECO:0000313" key="22">
    <source>
        <dbReference type="EMBL" id="KLU99758.1"/>
    </source>
</evidence>
<keyword evidence="13" id="KW-0511">Multifunctional enzyme</keyword>
<comment type="function">
    <text evidence="17">Catalyzes the dehydration of the S-form of NAD(P)HX at the expense of ADP, which is converted to AMP. Together with NAD(P)HX epimerase, which catalyzes the epimerization of the S- and R-forms, the enzyme allows the repair of both epimers of NAD(P)HX, a damaged form of NAD(P)H that is a result of enzymatic or heat-dependent hydration.</text>
</comment>
<dbReference type="FunFam" id="3.40.1190.20:FF:000017">
    <property type="entry name" value="Multifunctional fusion protein"/>
    <property type="match status" value="1"/>
</dbReference>
<comment type="caution">
    <text evidence="22">The sequence shown here is derived from an EMBL/GenBank/DDBJ whole genome shotgun (WGS) entry which is preliminary data.</text>
</comment>
<comment type="catalytic activity">
    <reaction evidence="2 18 19">
        <text>(6R)-NADPHX = (6S)-NADPHX</text>
        <dbReference type="Rhea" id="RHEA:32227"/>
        <dbReference type="ChEBI" id="CHEBI:64076"/>
        <dbReference type="ChEBI" id="CHEBI:64077"/>
        <dbReference type="EC" id="5.1.99.6"/>
    </reaction>
</comment>
<dbReference type="AlphaFoldDB" id="A0A0J1GJX1"/>
<feature type="domain" description="YjeF C-terminal" evidence="20">
    <location>
        <begin position="258"/>
        <end position="526"/>
    </location>
</feature>
<evidence type="ECO:0000256" key="6">
    <source>
        <dbReference type="ARBA" id="ARBA00022741"/>
    </source>
</evidence>
<comment type="catalytic activity">
    <reaction evidence="15 17 19">
        <text>(6S)-NADHX + ADP = AMP + phosphate + NADH + H(+)</text>
        <dbReference type="Rhea" id="RHEA:32223"/>
        <dbReference type="ChEBI" id="CHEBI:15378"/>
        <dbReference type="ChEBI" id="CHEBI:43474"/>
        <dbReference type="ChEBI" id="CHEBI:57945"/>
        <dbReference type="ChEBI" id="CHEBI:64074"/>
        <dbReference type="ChEBI" id="CHEBI:456215"/>
        <dbReference type="ChEBI" id="CHEBI:456216"/>
        <dbReference type="EC" id="4.2.1.136"/>
    </reaction>
</comment>
<evidence type="ECO:0000256" key="1">
    <source>
        <dbReference type="ARBA" id="ARBA00000013"/>
    </source>
</evidence>
<dbReference type="InterPro" id="IPR000631">
    <property type="entry name" value="CARKD"/>
</dbReference>
<comment type="similarity">
    <text evidence="17">Belongs to the NnrD/CARKD family.</text>
</comment>
<evidence type="ECO:0000256" key="17">
    <source>
        <dbReference type="HAMAP-Rule" id="MF_01965"/>
    </source>
</evidence>
<evidence type="ECO:0000256" key="11">
    <source>
        <dbReference type="ARBA" id="ARBA00023235"/>
    </source>
</evidence>
<feature type="binding site" evidence="18">
    <location>
        <begin position="94"/>
        <end position="98"/>
    </location>
    <ligand>
        <name>(6S)-NADPHX</name>
        <dbReference type="ChEBI" id="CHEBI:64076"/>
    </ligand>
</feature>
<comment type="similarity">
    <text evidence="3 19">In the N-terminal section; belongs to the NnrE/AIBP family.</text>
</comment>
<comment type="similarity">
    <text evidence="18">Belongs to the NnrE/AIBP family.</text>
</comment>
<dbReference type="Proteomes" id="UP000036426">
    <property type="component" value="Unassembled WGS sequence"/>
</dbReference>
<dbReference type="SUPFAM" id="SSF53613">
    <property type="entry name" value="Ribokinase-like"/>
    <property type="match status" value="1"/>
</dbReference>
<evidence type="ECO:0000256" key="13">
    <source>
        <dbReference type="ARBA" id="ARBA00023268"/>
    </source>
</evidence>
<evidence type="ECO:0000256" key="15">
    <source>
        <dbReference type="ARBA" id="ARBA00048238"/>
    </source>
</evidence>
<dbReference type="PATRIC" id="fig|754436.4.peg.3361"/>
<evidence type="ECO:0000256" key="16">
    <source>
        <dbReference type="ARBA" id="ARBA00049209"/>
    </source>
</evidence>
<comment type="cofactor">
    <cofactor evidence="18 19">
        <name>K(+)</name>
        <dbReference type="ChEBI" id="CHEBI:29103"/>
    </cofactor>
    <text evidence="18 19">Binds 1 potassium ion per subunit.</text>
</comment>
<feature type="binding site" evidence="17">
    <location>
        <begin position="439"/>
        <end position="443"/>
    </location>
    <ligand>
        <name>AMP</name>
        <dbReference type="ChEBI" id="CHEBI:456215"/>
    </ligand>
</feature>
<dbReference type="PROSITE" id="PS51385">
    <property type="entry name" value="YJEF_N"/>
    <property type="match status" value="1"/>
</dbReference>
<dbReference type="CDD" id="cd01171">
    <property type="entry name" value="YXKO-related"/>
    <property type="match status" value="1"/>
</dbReference>
<feature type="binding site" evidence="18">
    <location>
        <position position="158"/>
    </location>
    <ligand>
        <name>K(+)</name>
        <dbReference type="ChEBI" id="CHEBI:29103"/>
    </ligand>
</feature>
<comment type="catalytic activity">
    <reaction evidence="16 17 19">
        <text>(6S)-NADPHX + ADP = AMP + phosphate + NADPH + H(+)</text>
        <dbReference type="Rhea" id="RHEA:32235"/>
        <dbReference type="ChEBI" id="CHEBI:15378"/>
        <dbReference type="ChEBI" id="CHEBI:43474"/>
        <dbReference type="ChEBI" id="CHEBI:57783"/>
        <dbReference type="ChEBI" id="CHEBI:64076"/>
        <dbReference type="ChEBI" id="CHEBI:456215"/>
        <dbReference type="ChEBI" id="CHEBI:456216"/>
        <dbReference type="EC" id="4.2.1.136"/>
    </reaction>
</comment>
<evidence type="ECO:0000256" key="8">
    <source>
        <dbReference type="ARBA" id="ARBA00022857"/>
    </source>
</evidence>